<dbReference type="PANTHER" id="PTHR12360:SF12">
    <property type="entry name" value="TRANSCRIPTIONAL REPRESSOR NF-X1"/>
    <property type="match status" value="1"/>
</dbReference>
<dbReference type="RefSeq" id="XP_020122274.1">
    <property type="nucleotide sequence ID" value="XM_020264417.1"/>
</dbReference>
<dbReference type="InterPro" id="IPR001374">
    <property type="entry name" value="R3H_dom"/>
</dbReference>
<dbReference type="Gene3D" id="3.30.1370.50">
    <property type="entry name" value="R3H-like domain"/>
    <property type="match status" value="1"/>
</dbReference>
<dbReference type="GeneID" id="31002136"/>
<dbReference type="STRING" id="1441469.A0A225ARM3"/>
<feature type="domain" description="R3H" evidence="2">
    <location>
        <begin position="103"/>
        <end position="166"/>
    </location>
</feature>
<dbReference type="InterPro" id="IPR034077">
    <property type="entry name" value="R3H_FAP1"/>
</dbReference>
<dbReference type="Proteomes" id="UP000214365">
    <property type="component" value="Unassembled WGS sequence"/>
</dbReference>
<dbReference type="AlphaFoldDB" id="A0A225ARM3"/>
<evidence type="ECO:0000259" key="2">
    <source>
        <dbReference type="PROSITE" id="PS51061"/>
    </source>
</evidence>
<comment type="caution">
    <text evidence="3">The sequence shown here is derived from an EMBL/GenBank/DDBJ whole genome shotgun (WGS) entry which is preliminary data.</text>
</comment>
<feature type="region of interest" description="Disordered" evidence="1">
    <location>
        <begin position="307"/>
        <end position="373"/>
    </location>
</feature>
<dbReference type="InterPro" id="IPR034078">
    <property type="entry name" value="NFX1_fam"/>
</dbReference>
<dbReference type="EMBL" id="LFMY01000003">
    <property type="protein sequence ID" value="OKL62153.1"/>
    <property type="molecule type" value="Genomic_DNA"/>
</dbReference>
<name>A0A225ARM3_TALAT</name>
<feature type="region of interest" description="Disordered" evidence="1">
    <location>
        <begin position="223"/>
        <end position="255"/>
    </location>
</feature>
<organism evidence="3 4">
    <name type="scientific">Talaromyces atroroseus</name>
    <dbReference type="NCBI Taxonomy" id="1441469"/>
    <lineage>
        <taxon>Eukaryota</taxon>
        <taxon>Fungi</taxon>
        <taxon>Dikarya</taxon>
        <taxon>Ascomycota</taxon>
        <taxon>Pezizomycotina</taxon>
        <taxon>Eurotiomycetes</taxon>
        <taxon>Eurotiomycetidae</taxon>
        <taxon>Eurotiales</taxon>
        <taxon>Trichocomaceae</taxon>
        <taxon>Talaromyces</taxon>
        <taxon>Talaromyces sect. Trachyspermi</taxon>
    </lineage>
</organism>
<dbReference type="GO" id="GO:0000977">
    <property type="term" value="F:RNA polymerase II transcription regulatory region sequence-specific DNA binding"/>
    <property type="evidence" value="ECO:0007669"/>
    <property type="project" value="TreeGrafter"/>
</dbReference>
<proteinExistence type="predicted"/>
<evidence type="ECO:0000313" key="3">
    <source>
        <dbReference type="EMBL" id="OKL62153.1"/>
    </source>
</evidence>
<protein>
    <recommendedName>
        <fullName evidence="2">R3H domain-containing protein</fullName>
    </recommendedName>
</protein>
<feature type="compositionally biased region" description="Polar residues" evidence="1">
    <location>
        <begin position="244"/>
        <end position="255"/>
    </location>
</feature>
<dbReference type="GO" id="GO:0000981">
    <property type="term" value="F:DNA-binding transcription factor activity, RNA polymerase II-specific"/>
    <property type="evidence" value="ECO:0007669"/>
    <property type="project" value="TreeGrafter"/>
</dbReference>
<dbReference type="PROSITE" id="PS51061">
    <property type="entry name" value="R3H"/>
    <property type="match status" value="1"/>
</dbReference>
<dbReference type="SUPFAM" id="SSF82708">
    <property type="entry name" value="R3H domain"/>
    <property type="match status" value="1"/>
</dbReference>
<dbReference type="GO" id="GO:0000122">
    <property type="term" value="P:negative regulation of transcription by RNA polymerase II"/>
    <property type="evidence" value="ECO:0007669"/>
    <property type="project" value="TreeGrafter"/>
</dbReference>
<dbReference type="GO" id="GO:0005634">
    <property type="term" value="C:nucleus"/>
    <property type="evidence" value="ECO:0007669"/>
    <property type="project" value="TreeGrafter"/>
</dbReference>
<dbReference type="SMART" id="SM00393">
    <property type="entry name" value="R3H"/>
    <property type="match status" value="1"/>
</dbReference>
<dbReference type="CDD" id="cd06006">
    <property type="entry name" value="R3H_unknown_2"/>
    <property type="match status" value="1"/>
</dbReference>
<feature type="compositionally biased region" description="Acidic residues" evidence="1">
    <location>
        <begin position="317"/>
        <end position="333"/>
    </location>
</feature>
<reference evidence="3 4" key="1">
    <citation type="submission" date="2015-06" db="EMBL/GenBank/DDBJ databases">
        <title>Talaromyces atroroseus IBT 11181 draft genome.</title>
        <authorList>
            <person name="Rasmussen K.B."/>
            <person name="Rasmussen S."/>
            <person name="Petersen B."/>
            <person name="Sicheritz-Ponten T."/>
            <person name="Mortensen U.H."/>
            <person name="Thrane U."/>
        </authorList>
    </citation>
    <scope>NUCLEOTIDE SEQUENCE [LARGE SCALE GENOMIC DNA]</scope>
    <source>
        <strain evidence="3 4">IBT 11181</strain>
    </source>
</reference>
<gene>
    <name evidence="3" type="ORF">UA08_02381</name>
</gene>
<keyword evidence="4" id="KW-1185">Reference proteome</keyword>
<evidence type="ECO:0000256" key="1">
    <source>
        <dbReference type="SAM" id="MobiDB-lite"/>
    </source>
</evidence>
<dbReference type="Pfam" id="PF01424">
    <property type="entry name" value="R3H"/>
    <property type="match status" value="1"/>
</dbReference>
<sequence>MVMITCPCGRLRKEKRCNAARVSGKSQAAQSETPPTVAPLKCDDECARLERNRSLASALKIDIDSSTTLNQNHSAPISTNTTTLPYSDETLDLYVQVSSSSTLSTLQDYEATLYSLATSATQRSVRFQPAKAPLRAFVHSLASDWGFASESFDPEPHRHVFVLKPTQWASPGFGSGSGVGIRGVAVGECVRIRDRELFKEREAKRLAAAEAKALREALKATSAEGADGGGGWAQVASSRRKQLQPGSDGNSAHLTRVNTPMAQLTARGAGTGSMYAALGLDVAPSFINAGSASKKKDGLLVLRSGVGSSRKKKAEQQEQEIQDLADTWEEQVEREEHAEQREKEEETRRSSEELESDREIPAQAQDVTVHSSE</sequence>
<dbReference type="OrthoDB" id="6512771at2759"/>
<evidence type="ECO:0000313" key="4">
    <source>
        <dbReference type="Proteomes" id="UP000214365"/>
    </source>
</evidence>
<feature type="compositionally biased region" description="Basic and acidic residues" evidence="1">
    <location>
        <begin position="334"/>
        <end position="360"/>
    </location>
</feature>
<accession>A0A225ARM3</accession>
<dbReference type="FunFam" id="3.30.1370.50:FF:000006">
    <property type="entry name" value="NF-X1 finger transcription factor"/>
    <property type="match status" value="1"/>
</dbReference>
<dbReference type="PANTHER" id="PTHR12360">
    <property type="entry name" value="NUCLEAR TRANSCRIPTION FACTOR, X-BOX BINDING 1 NFX1"/>
    <property type="match status" value="1"/>
</dbReference>
<dbReference type="InterPro" id="IPR036867">
    <property type="entry name" value="R3H_dom_sf"/>
</dbReference>